<protein>
    <recommendedName>
        <fullName evidence="2">Formin GTPase-binding domain-containing protein</fullName>
    </recommendedName>
</protein>
<sequence length="859" mass="96233">MSSFACALASVLAESVPVVPFAPSTTSSLFCNDRIQAEQPQTMISNAQHPAIFDDASRSPSKPSMLRSILPSRQHRKSPSTGDALPTVMPGTSFLGNAGFLPADHPHAQPLGERAHNRDAAGPKPTKEGLHKKTKSSVSLKSLIRDREKRDSQRSSGDSTDKGSFEKKMRKMKSTASLSALLKRSHRDRKGGSVSEPKEKENRRPTSEVISPIWAQFATQPQEDSVGNVYVPQNGRSLEEEVSLYTPKQYSPSNQRNFYDYHQPTLARKPRPKSDYVSSGTTKVKEMLGQIQRVPSGKQRHPETHVENPNLSDVNTSKESKRNSNHNSGRVMAVVSALNAKEVDTRKDPDNKQIESEFEKLLDARNIPMNMRDKMRSLDTNIKADFIQKNRAESSNPNSATSSTFDSAGRRGRKDSRSAPSQTRDKSLRSLSRARSPFTNSRGDASPSKKHQKSDSASSFRRPRSIDHGRPYSSMLPSASNSATSLHAKTHTDTSADPADFIHYLREVQKPELVEVGKLHKLRILLRNETVAWVDSFIAGNGMDEIVMLLYRIMKVEWREEHEDNLLHETLLCLKALCTTSVALQRLKVLGKELFPALLGMIFDEEKKGPSEFTTRGVIISILFAHLSTSPADERTDRAAEILSYLRDPTPNKQQVDFIANIYQPRPYRVWCKEVTNVTREVFWIFLHHLNVVPLNRGEETTAQLEEDYFKRHFPAPRPPVPAAPYVGGVEWDATNYLATHIDLMNGLIACQPTKEQRNALREELRASGFEKAMGGSMRTCKEKFYGAVHDCLKTWVSAAREDGWDYRFVREGPEPGSPTKSSLKASSKKQTEEPPRLALDMDLEKKSPNRASDIGGWI</sequence>
<dbReference type="EMBL" id="LFMY01000006">
    <property type="protein sequence ID" value="OKL60054.1"/>
    <property type="molecule type" value="Genomic_DNA"/>
</dbReference>
<comment type="caution">
    <text evidence="3">The sequence shown here is derived from an EMBL/GenBank/DDBJ whole genome shotgun (WGS) entry which is preliminary data.</text>
</comment>
<dbReference type="GO" id="GO:0030036">
    <property type="term" value="P:actin cytoskeleton organization"/>
    <property type="evidence" value="ECO:0007669"/>
    <property type="project" value="InterPro"/>
</dbReference>
<name>A0A225ANU6_TALAT</name>
<feature type="compositionally biased region" description="Basic and acidic residues" evidence="1">
    <location>
        <begin position="143"/>
        <end position="167"/>
    </location>
</feature>
<dbReference type="SUPFAM" id="SSF48371">
    <property type="entry name" value="ARM repeat"/>
    <property type="match status" value="1"/>
</dbReference>
<feature type="compositionally biased region" description="Polar residues" evidence="1">
    <location>
        <begin position="475"/>
        <end position="487"/>
    </location>
</feature>
<dbReference type="RefSeq" id="XP_020120175.1">
    <property type="nucleotide sequence ID" value="XM_020267029.1"/>
</dbReference>
<dbReference type="SMART" id="SM01140">
    <property type="entry name" value="Drf_GBD"/>
    <property type="match status" value="1"/>
</dbReference>
<accession>A0A225ANU6</accession>
<feature type="region of interest" description="Disordered" evidence="1">
    <location>
        <begin position="293"/>
        <end position="330"/>
    </location>
</feature>
<dbReference type="GeneID" id="31004482"/>
<evidence type="ECO:0000259" key="2">
    <source>
        <dbReference type="SMART" id="SM01140"/>
    </source>
</evidence>
<gene>
    <name evidence="3" type="ORF">UA08_04727</name>
</gene>
<evidence type="ECO:0000313" key="3">
    <source>
        <dbReference type="EMBL" id="OKL60054.1"/>
    </source>
</evidence>
<dbReference type="InterPro" id="IPR011989">
    <property type="entry name" value="ARM-like"/>
</dbReference>
<feature type="region of interest" description="Disordered" evidence="1">
    <location>
        <begin position="53"/>
        <end position="208"/>
    </location>
</feature>
<dbReference type="Gene3D" id="1.25.10.10">
    <property type="entry name" value="Leucine-rich Repeat Variant"/>
    <property type="match status" value="1"/>
</dbReference>
<organism evidence="3 4">
    <name type="scientific">Talaromyces atroroseus</name>
    <dbReference type="NCBI Taxonomy" id="1441469"/>
    <lineage>
        <taxon>Eukaryota</taxon>
        <taxon>Fungi</taxon>
        <taxon>Dikarya</taxon>
        <taxon>Ascomycota</taxon>
        <taxon>Pezizomycotina</taxon>
        <taxon>Eurotiomycetes</taxon>
        <taxon>Eurotiomycetidae</taxon>
        <taxon>Eurotiales</taxon>
        <taxon>Trichocomaceae</taxon>
        <taxon>Talaromyces</taxon>
        <taxon>Talaromyces sect. Trachyspermi</taxon>
    </lineage>
</organism>
<feature type="region of interest" description="Disordered" evidence="1">
    <location>
        <begin position="388"/>
        <end position="493"/>
    </location>
</feature>
<dbReference type="OrthoDB" id="2155261at2759"/>
<dbReference type="Pfam" id="PF06371">
    <property type="entry name" value="Drf_GBD"/>
    <property type="match status" value="1"/>
</dbReference>
<dbReference type="AlphaFoldDB" id="A0A225ANU6"/>
<feature type="compositionally biased region" description="Basic and acidic residues" evidence="1">
    <location>
        <begin position="196"/>
        <end position="206"/>
    </location>
</feature>
<feature type="compositionally biased region" description="Polar residues" evidence="1">
    <location>
        <begin position="393"/>
        <end position="406"/>
    </location>
</feature>
<evidence type="ECO:0000313" key="4">
    <source>
        <dbReference type="Proteomes" id="UP000214365"/>
    </source>
</evidence>
<dbReference type="Proteomes" id="UP000214365">
    <property type="component" value="Unassembled WGS sequence"/>
</dbReference>
<feature type="compositionally biased region" description="Basic and acidic residues" evidence="1">
    <location>
        <begin position="113"/>
        <end position="131"/>
    </location>
</feature>
<reference evidence="3 4" key="1">
    <citation type="submission" date="2015-06" db="EMBL/GenBank/DDBJ databases">
        <title>Talaromyces atroroseus IBT 11181 draft genome.</title>
        <authorList>
            <person name="Rasmussen K.B."/>
            <person name="Rasmussen S."/>
            <person name="Petersen B."/>
            <person name="Sicheritz-Ponten T."/>
            <person name="Mortensen U.H."/>
            <person name="Thrane U."/>
        </authorList>
    </citation>
    <scope>NUCLEOTIDE SEQUENCE [LARGE SCALE GENOMIC DNA]</scope>
    <source>
        <strain evidence="3 4">IBT 11181</strain>
    </source>
</reference>
<dbReference type="InterPro" id="IPR016024">
    <property type="entry name" value="ARM-type_fold"/>
</dbReference>
<proteinExistence type="predicted"/>
<feature type="region of interest" description="Disordered" evidence="1">
    <location>
        <begin position="810"/>
        <end position="859"/>
    </location>
</feature>
<evidence type="ECO:0000256" key="1">
    <source>
        <dbReference type="SAM" id="MobiDB-lite"/>
    </source>
</evidence>
<dbReference type="GO" id="GO:0031267">
    <property type="term" value="F:small GTPase binding"/>
    <property type="evidence" value="ECO:0007669"/>
    <property type="project" value="InterPro"/>
</dbReference>
<dbReference type="GO" id="GO:0003779">
    <property type="term" value="F:actin binding"/>
    <property type="evidence" value="ECO:0007669"/>
    <property type="project" value="InterPro"/>
</dbReference>
<keyword evidence="4" id="KW-1185">Reference proteome</keyword>
<dbReference type="InterPro" id="IPR010473">
    <property type="entry name" value="GTPase-bd"/>
</dbReference>
<feature type="domain" description="Formin GTPase-binding" evidence="2">
    <location>
        <begin position="345"/>
        <end position="629"/>
    </location>
</feature>